<feature type="coiled-coil region" evidence="7">
    <location>
        <begin position="269"/>
        <end position="306"/>
    </location>
</feature>
<feature type="coiled-coil region" evidence="7">
    <location>
        <begin position="2"/>
        <end position="39"/>
    </location>
</feature>
<evidence type="ECO:0000256" key="6">
    <source>
        <dbReference type="ARBA" id="ARBA00044798"/>
    </source>
</evidence>
<dbReference type="EMBL" id="LDAU01000040">
    <property type="protein sequence ID" value="KRX10072.1"/>
    <property type="molecule type" value="Genomic_DNA"/>
</dbReference>
<dbReference type="InterPro" id="IPR051885">
    <property type="entry name" value="CC_CF"/>
</dbReference>
<dbReference type="PANTHER" id="PTHR15654:SF2">
    <property type="entry name" value="COILED-COIL DOMAIN-CONTAINING PROTEIN 113"/>
    <property type="match status" value="1"/>
</dbReference>
<gene>
    <name evidence="10" type="ORF">PPERSA_08475</name>
</gene>
<keyword evidence="11" id="KW-1185">Reference proteome</keyword>
<dbReference type="Proteomes" id="UP000054937">
    <property type="component" value="Unassembled WGS sequence"/>
</dbReference>
<dbReference type="OMA" id="TCQQHRA"/>
<proteinExistence type="inferred from homology"/>
<evidence type="ECO:0000259" key="9">
    <source>
        <dbReference type="Pfam" id="PF13870"/>
    </source>
</evidence>
<evidence type="ECO:0000313" key="10">
    <source>
        <dbReference type="EMBL" id="KRX10072.1"/>
    </source>
</evidence>
<dbReference type="GO" id="GO:0036064">
    <property type="term" value="C:ciliary basal body"/>
    <property type="evidence" value="ECO:0007669"/>
    <property type="project" value="TreeGrafter"/>
</dbReference>
<evidence type="ECO:0000256" key="3">
    <source>
        <dbReference type="ARBA" id="ARBA00023054"/>
    </source>
</evidence>
<dbReference type="GO" id="GO:0060271">
    <property type="term" value="P:cilium assembly"/>
    <property type="evidence" value="ECO:0007669"/>
    <property type="project" value="TreeGrafter"/>
</dbReference>
<dbReference type="OrthoDB" id="10259713at2759"/>
<dbReference type="InterPro" id="IPR025254">
    <property type="entry name" value="CCDC113/CCDC96_CC"/>
</dbReference>
<feature type="compositionally biased region" description="Basic and acidic residues" evidence="8">
    <location>
        <begin position="53"/>
        <end position="64"/>
    </location>
</feature>
<dbReference type="PANTHER" id="PTHR15654">
    <property type="entry name" value="COILED-COIL DOMAIN-CONTAINING PROTEIN 113-RELATED"/>
    <property type="match status" value="1"/>
</dbReference>
<name>A0A0V0R7D1_PSEPJ</name>
<organism evidence="10 11">
    <name type="scientific">Pseudocohnilembus persalinus</name>
    <name type="common">Ciliate</name>
    <dbReference type="NCBI Taxonomy" id="266149"/>
    <lineage>
        <taxon>Eukaryota</taxon>
        <taxon>Sar</taxon>
        <taxon>Alveolata</taxon>
        <taxon>Ciliophora</taxon>
        <taxon>Intramacronucleata</taxon>
        <taxon>Oligohymenophorea</taxon>
        <taxon>Scuticociliatia</taxon>
        <taxon>Philasterida</taxon>
        <taxon>Pseudocohnilembidae</taxon>
        <taxon>Pseudocohnilembus</taxon>
    </lineage>
</organism>
<evidence type="ECO:0000256" key="5">
    <source>
        <dbReference type="ARBA" id="ARBA00044506"/>
    </source>
</evidence>
<evidence type="ECO:0000256" key="2">
    <source>
        <dbReference type="ARBA" id="ARBA00022794"/>
    </source>
</evidence>
<feature type="coiled-coil region" evidence="7">
    <location>
        <begin position="156"/>
        <end position="226"/>
    </location>
</feature>
<evidence type="ECO:0000256" key="8">
    <source>
        <dbReference type="SAM" id="MobiDB-lite"/>
    </source>
</evidence>
<dbReference type="GO" id="GO:0005930">
    <property type="term" value="C:axoneme"/>
    <property type="evidence" value="ECO:0007669"/>
    <property type="project" value="TreeGrafter"/>
</dbReference>
<dbReference type="AlphaFoldDB" id="A0A0V0R7D1"/>
<dbReference type="Pfam" id="PF13870">
    <property type="entry name" value="CCDC113_CCDC96_CC"/>
    <property type="match status" value="1"/>
</dbReference>
<feature type="region of interest" description="Disordered" evidence="8">
    <location>
        <begin position="53"/>
        <end position="75"/>
    </location>
</feature>
<accession>A0A0V0R7D1</accession>
<evidence type="ECO:0000256" key="4">
    <source>
        <dbReference type="ARBA" id="ARBA00023273"/>
    </source>
</evidence>
<comment type="subcellular location">
    <subcellularLocation>
        <location evidence="1">Cell projection</location>
        <location evidence="1">Cilium</location>
    </subcellularLocation>
</comment>
<evidence type="ECO:0000256" key="1">
    <source>
        <dbReference type="ARBA" id="ARBA00004138"/>
    </source>
</evidence>
<evidence type="ECO:0000256" key="7">
    <source>
        <dbReference type="SAM" id="Coils"/>
    </source>
</evidence>
<feature type="domain" description="CCDC113/CCDC96 coiled-coil" evidence="9">
    <location>
        <begin position="164"/>
        <end position="342"/>
    </location>
</feature>
<protein>
    <recommendedName>
        <fullName evidence="6">Cilia- and flagella-associated protein 263</fullName>
    </recommendedName>
</protein>
<evidence type="ECO:0000313" key="11">
    <source>
        <dbReference type="Proteomes" id="UP000054937"/>
    </source>
</evidence>
<keyword evidence="2" id="KW-0970">Cilium biogenesis/degradation</keyword>
<reference evidence="10 11" key="1">
    <citation type="journal article" date="2015" name="Sci. Rep.">
        <title>Genome of the facultative scuticociliatosis pathogen Pseudocohnilembus persalinus provides insight into its virulence through horizontal gene transfer.</title>
        <authorList>
            <person name="Xiong J."/>
            <person name="Wang G."/>
            <person name="Cheng J."/>
            <person name="Tian M."/>
            <person name="Pan X."/>
            <person name="Warren A."/>
            <person name="Jiang C."/>
            <person name="Yuan D."/>
            <person name="Miao W."/>
        </authorList>
    </citation>
    <scope>NUCLEOTIDE SEQUENCE [LARGE SCALE GENOMIC DNA]</scope>
    <source>
        <strain evidence="10">36N120E</strain>
    </source>
</reference>
<comment type="caution">
    <text evidence="10">The sequence shown here is derived from an EMBL/GenBank/DDBJ whole genome shotgun (WGS) entry which is preliminary data.</text>
</comment>
<keyword evidence="3 7" id="KW-0175">Coiled coil</keyword>
<dbReference type="InParanoid" id="A0A0V0R7D1"/>
<comment type="similarity">
    <text evidence="5">Belongs to the CFAP263 family.</text>
</comment>
<sequence>MSQEHDNNNSEEEQELIKIEKLSQKLELLYKDMEQIRRENLLFESYLIRNEKDQPKVEEQEEKKGKKSKNKQGQEKLELTKAEKYEIAQFESDALKKNIDDGRVKSDAILETLRAILEETDMAITAIRKDAFEFQREILIGGENQRTGKIEAERIAKYFEEKLRAKDAEIEKLKSKKATYESQIFKTNNQIIKKEEMGDDLKFIDFHQLQIENKKYVKEIDEKNQKLLKLKISTGKISTKLIDLRSELQSALNEVGQKTHQNADLKTSITRVKQQQEKITKQKEDLDRDKRKLKFEKDKMENEQNRNDDQITLDTMGYVKLKSIQKKLLYDIKNYLRKIDIAELSHRKAKKILDGLQQY</sequence>
<keyword evidence="4" id="KW-0966">Cell projection</keyword>